<dbReference type="RefSeq" id="WP_073615892.1">
    <property type="nucleotide sequence ID" value="NZ_FRFE01000034.1"/>
</dbReference>
<feature type="transmembrane region" description="Helical" evidence="5">
    <location>
        <begin position="182"/>
        <end position="202"/>
    </location>
</feature>
<evidence type="ECO:0000313" key="7">
    <source>
        <dbReference type="Proteomes" id="UP000184603"/>
    </source>
</evidence>
<dbReference type="EMBL" id="FRFE01000034">
    <property type="protein sequence ID" value="SHO52278.1"/>
    <property type="molecule type" value="Genomic_DNA"/>
</dbReference>
<name>A0A1M7YIC4_9BACT</name>
<protein>
    <recommendedName>
        <fullName evidence="5">Probable membrane transporter protein</fullName>
    </recommendedName>
</protein>
<comment type="similarity">
    <text evidence="5">Belongs to the 4-toluene sulfonate uptake permease (TSUP) (TC 2.A.102) family.</text>
</comment>
<dbReference type="InterPro" id="IPR002781">
    <property type="entry name" value="TM_pro_TauE-like"/>
</dbReference>
<dbReference type="AlphaFoldDB" id="A0A1M7YIC4"/>
<feature type="transmembrane region" description="Helical" evidence="5">
    <location>
        <begin position="6"/>
        <end position="33"/>
    </location>
</feature>
<evidence type="ECO:0000313" key="6">
    <source>
        <dbReference type="EMBL" id="SHO52278.1"/>
    </source>
</evidence>
<dbReference type="InterPro" id="IPR051598">
    <property type="entry name" value="TSUP/Inactive_protease-like"/>
</dbReference>
<sequence length="258" mass="27141">MELYLVIGVLGLVTGFLSGLLGIGGGIIMAPLLLYVPPLVGLKPLTMQCVAGLTIVQGLASCLSGAFVHKRMRFVSNQLSMWMGSAIFLFAVIGGAGSKFVSNTFLLFIFACLAFTASICMLLPVAHDIEMPNVSVLEFSRFRALTTASGVGLLGGLVGQGGSFILIPLMTSYVQIPTRIAIGTNLAIVLLSSIAGFIGKSLTGQIEWLLTIPIILTVMPAAAMGGLVSCKVSIIHLRRLLAILIAIAAFRTWISLLC</sequence>
<evidence type="ECO:0000256" key="2">
    <source>
        <dbReference type="ARBA" id="ARBA00022692"/>
    </source>
</evidence>
<keyword evidence="2 5" id="KW-0812">Transmembrane</keyword>
<evidence type="ECO:0000256" key="4">
    <source>
        <dbReference type="ARBA" id="ARBA00023136"/>
    </source>
</evidence>
<accession>A0A1M7YIC4</accession>
<organism evidence="6 7">
    <name type="scientific">Desulfopila aestuarii DSM 18488</name>
    <dbReference type="NCBI Taxonomy" id="1121416"/>
    <lineage>
        <taxon>Bacteria</taxon>
        <taxon>Pseudomonadati</taxon>
        <taxon>Thermodesulfobacteriota</taxon>
        <taxon>Desulfobulbia</taxon>
        <taxon>Desulfobulbales</taxon>
        <taxon>Desulfocapsaceae</taxon>
        <taxon>Desulfopila</taxon>
    </lineage>
</organism>
<evidence type="ECO:0000256" key="5">
    <source>
        <dbReference type="RuleBase" id="RU363041"/>
    </source>
</evidence>
<dbReference type="Pfam" id="PF01925">
    <property type="entry name" value="TauE"/>
    <property type="match status" value="1"/>
</dbReference>
<evidence type="ECO:0000256" key="3">
    <source>
        <dbReference type="ARBA" id="ARBA00022989"/>
    </source>
</evidence>
<feature type="transmembrane region" description="Helical" evidence="5">
    <location>
        <begin position="45"/>
        <end position="67"/>
    </location>
</feature>
<feature type="transmembrane region" description="Helical" evidence="5">
    <location>
        <begin position="208"/>
        <end position="228"/>
    </location>
</feature>
<keyword evidence="4 5" id="KW-0472">Membrane</keyword>
<dbReference type="Proteomes" id="UP000184603">
    <property type="component" value="Unassembled WGS sequence"/>
</dbReference>
<feature type="transmembrane region" description="Helical" evidence="5">
    <location>
        <begin position="147"/>
        <end position="170"/>
    </location>
</feature>
<feature type="transmembrane region" description="Helical" evidence="5">
    <location>
        <begin position="105"/>
        <end position="127"/>
    </location>
</feature>
<feature type="transmembrane region" description="Helical" evidence="5">
    <location>
        <begin position="240"/>
        <end position="257"/>
    </location>
</feature>
<proteinExistence type="inferred from homology"/>
<evidence type="ECO:0000256" key="1">
    <source>
        <dbReference type="ARBA" id="ARBA00004141"/>
    </source>
</evidence>
<dbReference type="OrthoDB" id="9792581at2"/>
<dbReference type="STRING" id="1121416.SAMN02745220_04488"/>
<gene>
    <name evidence="6" type="ORF">SAMN02745220_04488</name>
</gene>
<dbReference type="PANTHER" id="PTHR43701">
    <property type="entry name" value="MEMBRANE TRANSPORTER PROTEIN MJ0441-RELATED"/>
    <property type="match status" value="1"/>
</dbReference>
<keyword evidence="7" id="KW-1185">Reference proteome</keyword>
<dbReference type="PANTHER" id="PTHR43701:SF13">
    <property type="entry name" value="MEMBRANE TRANSPORTER PROTEIN YRKJ-RELATED"/>
    <property type="match status" value="1"/>
</dbReference>
<dbReference type="GO" id="GO:0005886">
    <property type="term" value="C:plasma membrane"/>
    <property type="evidence" value="ECO:0007669"/>
    <property type="project" value="UniProtKB-SubCell"/>
</dbReference>
<keyword evidence="5" id="KW-1003">Cell membrane</keyword>
<feature type="transmembrane region" description="Helical" evidence="5">
    <location>
        <begin position="79"/>
        <end position="98"/>
    </location>
</feature>
<keyword evidence="3 5" id="KW-1133">Transmembrane helix</keyword>
<reference evidence="6 7" key="1">
    <citation type="submission" date="2016-12" db="EMBL/GenBank/DDBJ databases">
        <authorList>
            <person name="Song W.-J."/>
            <person name="Kurnit D.M."/>
        </authorList>
    </citation>
    <scope>NUCLEOTIDE SEQUENCE [LARGE SCALE GENOMIC DNA]</scope>
    <source>
        <strain evidence="6 7">DSM 18488</strain>
    </source>
</reference>
<comment type="subcellular location">
    <subcellularLocation>
        <location evidence="5">Cell membrane</location>
        <topology evidence="5">Multi-pass membrane protein</topology>
    </subcellularLocation>
    <subcellularLocation>
        <location evidence="1">Membrane</location>
        <topology evidence="1">Multi-pass membrane protein</topology>
    </subcellularLocation>
</comment>